<organism evidence="9 10">
    <name type="scientific">Anaerobaca lacustris</name>
    <dbReference type="NCBI Taxonomy" id="3044600"/>
    <lineage>
        <taxon>Bacteria</taxon>
        <taxon>Pseudomonadati</taxon>
        <taxon>Planctomycetota</taxon>
        <taxon>Phycisphaerae</taxon>
        <taxon>Sedimentisphaerales</taxon>
        <taxon>Anaerobacaceae</taxon>
        <taxon>Anaerobaca</taxon>
    </lineage>
</organism>
<accession>A0AAW6TQG9</accession>
<feature type="active site" description="Proton donor" evidence="6">
    <location>
        <position position="491"/>
    </location>
</feature>
<evidence type="ECO:0000256" key="8">
    <source>
        <dbReference type="SAM" id="SignalP"/>
    </source>
</evidence>
<keyword evidence="8" id="KW-0732">Signal</keyword>
<evidence type="ECO:0000256" key="6">
    <source>
        <dbReference type="PIRSR" id="PIRSR606710-1"/>
    </source>
</evidence>
<evidence type="ECO:0000256" key="4">
    <source>
        <dbReference type="ARBA" id="ARBA00023277"/>
    </source>
</evidence>
<proteinExistence type="inferred from homology"/>
<dbReference type="Proteomes" id="UP001431776">
    <property type="component" value="Unassembled WGS sequence"/>
</dbReference>
<feature type="site" description="Important for catalytic activity, responsible for pKa modulation of the active site Glu and correct orientation of both the proton donor and substrate" evidence="7">
    <location>
        <position position="444"/>
    </location>
</feature>
<keyword evidence="2" id="KW-0624">Polysaccharide degradation</keyword>
<dbReference type="Pfam" id="PF04616">
    <property type="entry name" value="Glyco_hydro_43"/>
    <property type="match status" value="1"/>
</dbReference>
<reference evidence="9" key="1">
    <citation type="submission" date="2023-05" db="EMBL/GenBank/DDBJ databases">
        <title>Anaerotaeda fermentans gen. nov., sp. nov., a novel anaerobic planctomycete of the new family within the order Sedimentisphaerales isolated from Taman Peninsula, Russia.</title>
        <authorList>
            <person name="Khomyakova M.A."/>
            <person name="Merkel A.Y."/>
            <person name="Slobodkin A.I."/>
        </authorList>
    </citation>
    <scope>NUCLEOTIDE SEQUENCE</scope>
    <source>
        <strain evidence="9">M17dextr</strain>
    </source>
</reference>
<dbReference type="InterPro" id="IPR006710">
    <property type="entry name" value="Glyco_hydro_43"/>
</dbReference>
<evidence type="ECO:0000256" key="1">
    <source>
        <dbReference type="ARBA" id="ARBA00009865"/>
    </source>
</evidence>
<evidence type="ECO:0000256" key="2">
    <source>
        <dbReference type="ARBA" id="ARBA00022651"/>
    </source>
</evidence>
<evidence type="ECO:0000313" key="9">
    <source>
        <dbReference type="EMBL" id="MDI6447810.1"/>
    </source>
</evidence>
<dbReference type="AlphaFoldDB" id="A0AAW6TQG9"/>
<dbReference type="InterPro" id="IPR023296">
    <property type="entry name" value="Glyco_hydro_beta-prop_sf"/>
</dbReference>
<dbReference type="CDD" id="cd09004">
    <property type="entry name" value="GH43_bXyl-like"/>
    <property type="match status" value="1"/>
</dbReference>
<comment type="caution">
    <text evidence="9">The sequence shown here is derived from an EMBL/GenBank/DDBJ whole genome shotgun (WGS) entry which is preliminary data.</text>
</comment>
<feature type="signal peptide" evidence="8">
    <location>
        <begin position="1"/>
        <end position="27"/>
    </location>
</feature>
<dbReference type="PANTHER" id="PTHR43772">
    <property type="entry name" value="ENDO-1,4-BETA-XYLANASE"/>
    <property type="match status" value="1"/>
</dbReference>
<evidence type="ECO:0000256" key="7">
    <source>
        <dbReference type="PIRSR" id="PIRSR606710-2"/>
    </source>
</evidence>
<evidence type="ECO:0000313" key="10">
    <source>
        <dbReference type="Proteomes" id="UP001431776"/>
    </source>
</evidence>
<dbReference type="GO" id="GO:0045493">
    <property type="term" value="P:xylan catabolic process"/>
    <property type="evidence" value="ECO:0007669"/>
    <property type="project" value="UniProtKB-KW"/>
</dbReference>
<dbReference type="SUPFAM" id="SSF75005">
    <property type="entry name" value="Arabinanase/levansucrase/invertase"/>
    <property type="match status" value="2"/>
</dbReference>
<feature type="chain" id="PRO_5043465133" evidence="8">
    <location>
        <begin position="28"/>
        <end position="606"/>
    </location>
</feature>
<dbReference type="RefSeq" id="WP_349243222.1">
    <property type="nucleotide sequence ID" value="NZ_JASCXX010000002.1"/>
</dbReference>
<dbReference type="GO" id="GO:0004553">
    <property type="term" value="F:hydrolase activity, hydrolyzing O-glycosyl compounds"/>
    <property type="evidence" value="ECO:0007669"/>
    <property type="project" value="InterPro"/>
</dbReference>
<sequence length="606" mass="67777">MSRCDRTLDRLLWAGCVALFLAGAANADTARATETVYLFTSFRGDGDGLHLAVSDDGYRWTQIDGVFLTPTVGSRLMRDPHVLQGPDGLFHMVWTTGWNDKGIGYASSRDLVNWSDQRYLPLMEQTPGTRNCWAPETFYDAARQEYIITWSSDVEGRFPQTVSADRMNNRTYYVTTKDFETFSPPALLFDPGFDHIDATLVRDEDTCVLIVKEGDMQGKGVWGPIHVATAADPRGPYTLIEKPAFVARAEGPTIAKVGDDYVMYIDYYTRGRYGALRTTDWQNWTDISDRVATVRGQRHGTVLAIPRHIADGLRAVRHEMPPPPVLPGYHADPHIAVFGDTYYIYPTTDGSEGWASTSFSCMSSKDLVHWRNHGVILRLGVDVQWTDRNAWAPAIATKNGKYYFYTSAAQNIGVAVADTPHGPFIDPLGEPLVPRGRWRGQAIDPMVFVDNDGSAYLYWGQGNCYVVKLNEDMISFDPEGVRRITPPGYNEGAFVIKRKGTYYLMWSEYDTRDPRYSVAYGTSDSPMGPFEKADENPILKGEGIVQGAGHHSVVQVPGQDVWFIAYHRFAIPDGSGYKRETCLSPMRFNPDGSIQKVNVFEPAALK</sequence>
<keyword evidence="3" id="KW-0378">Hydrolase</keyword>
<name>A0AAW6TQG9_9BACT</name>
<dbReference type="CDD" id="cd08983">
    <property type="entry name" value="GH43_Bt3655-like"/>
    <property type="match status" value="1"/>
</dbReference>
<keyword evidence="4" id="KW-0119">Carbohydrate metabolism</keyword>
<dbReference type="Gene3D" id="2.115.10.20">
    <property type="entry name" value="Glycosyl hydrolase domain, family 43"/>
    <property type="match status" value="2"/>
</dbReference>
<evidence type="ECO:0000256" key="3">
    <source>
        <dbReference type="ARBA" id="ARBA00022801"/>
    </source>
</evidence>
<protein>
    <submittedName>
        <fullName evidence="9">Family 43 glycosylhydrolase</fullName>
    </submittedName>
</protein>
<dbReference type="EMBL" id="JASCXX010000002">
    <property type="protein sequence ID" value="MDI6447810.1"/>
    <property type="molecule type" value="Genomic_DNA"/>
</dbReference>
<dbReference type="InterPro" id="IPR052176">
    <property type="entry name" value="Glycosyl_Hydrlase_43_Enz"/>
</dbReference>
<feature type="active site" description="Proton acceptor" evidence="6">
    <location>
        <position position="332"/>
    </location>
</feature>
<keyword evidence="2" id="KW-0858">Xylan degradation</keyword>
<dbReference type="PANTHER" id="PTHR43772:SF2">
    <property type="entry name" value="PUTATIVE (AFU_ORTHOLOGUE AFUA_2G04480)-RELATED"/>
    <property type="match status" value="1"/>
</dbReference>
<gene>
    <name evidence="9" type="ORF">QJ522_02045</name>
</gene>
<keyword evidence="5" id="KW-0326">Glycosidase</keyword>
<comment type="similarity">
    <text evidence="1">Belongs to the glycosyl hydrolase 43 family.</text>
</comment>
<keyword evidence="10" id="KW-1185">Reference proteome</keyword>
<evidence type="ECO:0000256" key="5">
    <source>
        <dbReference type="ARBA" id="ARBA00023295"/>
    </source>
</evidence>